<dbReference type="EMBL" id="KN823295">
    <property type="protein sequence ID" value="KIO18325.1"/>
    <property type="molecule type" value="Genomic_DNA"/>
</dbReference>
<reference evidence="1 2" key="1">
    <citation type="submission" date="2014-04" db="EMBL/GenBank/DDBJ databases">
        <authorList>
            <consortium name="DOE Joint Genome Institute"/>
            <person name="Kuo A."/>
            <person name="Girlanda M."/>
            <person name="Perotto S."/>
            <person name="Kohler A."/>
            <person name="Nagy L.G."/>
            <person name="Floudas D."/>
            <person name="Copeland A."/>
            <person name="Barry K.W."/>
            <person name="Cichocki N."/>
            <person name="Veneault-Fourrey C."/>
            <person name="LaButti K."/>
            <person name="Lindquist E.A."/>
            <person name="Lipzen A."/>
            <person name="Lundell T."/>
            <person name="Morin E."/>
            <person name="Murat C."/>
            <person name="Sun H."/>
            <person name="Tunlid A."/>
            <person name="Henrissat B."/>
            <person name="Grigoriev I.V."/>
            <person name="Hibbett D.S."/>
            <person name="Martin F."/>
            <person name="Nordberg H.P."/>
            <person name="Cantor M.N."/>
            <person name="Hua S.X."/>
        </authorList>
    </citation>
    <scope>NUCLEOTIDE SEQUENCE [LARGE SCALE GENOMIC DNA]</scope>
    <source>
        <strain evidence="1 2">MUT 4182</strain>
    </source>
</reference>
<gene>
    <name evidence="1" type="ORF">M407DRAFT_160415</name>
</gene>
<dbReference type="HOGENOM" id="CLU_2980814_0_0_1"/>
<dbReference type="Proteomes" id="UP000054248">
    <property type="component" value="Unassembled WGS sequence"/>
</dbReference>
<accession>A0A0C3PU45</accession>
<proteinExistence type="predicted"/>
<keyword evidence="2" id="KW-1185">Reference proteome</keyword>
<organism evidence="1 2">
    <name type="scientific">Tulasnella calospora MUT 4182</name>
    <dbReference type="NCBI Taxonomy" id="1051891"/>
    <lineage>
        <taxon>Eukaryota</taxon>
        <taxon>Fungi</taxon>
        <taxon>Dikarya</taxon>
        <taxon>Basidiomycota</taxon>
        <taxon>Agaricomycotina</taxon>
        <taxon>Agaricomycetes</taxon>
        <taxon>Cantharellales</taxon>
        <taxon>Tulasnellaceae</taxon>
        <taxon>Tulasnella</taxon>
    </lineage>
</organism>
<dbReference type="AlphaFoldDB" id="A0A0C3PU45"/>
<evidence type="ECO:0000313" key="1">
    <source>
        <dbReference type="EMBL" id="KIO18325.1"/>
    </source>
</evidence>
<name>A0A0C3PU45_9AGAM</name>
<evidence type="ECO:0000313" key="2">
    <source>
        <dbReference type="Proteomes" id="UP000054248"/>
    </source>
</evidence>
<reference evidence="2" key="2">
    <citation type="submission" date="2015-01" db="EMBL/GenBank/DDBJ databases">
        <title>Evolutionary Origins and Diversification of the Mycorrhizal Mutualists.</title>
        <authorList>
            <consortium name="DOE Joint Genome Institute"/>
            <consortium name="Mycorrhizal Genomics Consortium"/>
            <person name="Kohler A."/>
            <person name="Kuo A."/>
            <person name="Nagy L.G."/>
            <person name="Floudas D."/>
            <person name="Copeland A."/>
            <person name="Barry K.W."/>
            <person name="Cichocki N."/>
            <person name="Veneault-Fourrey C."/>
            <person name="LaButti K."/>
            <person name="Lindquist E.A."/>
            <person name="Lipzen A."/>
            <person name="Lundell T."/>
            <person name="Morin E."/>
            <person name="Murat C."/>
            <person name="Riley R."/>
            <person name="Ohm R."/>
            <person name="Sun H."/>
            <person name="Tunlid A."/>
            <person name="Henrissat B."/>
            <person name="Grigoriev I.V."/>
            <person name="Hibbett D.S."/>
            <person name="Martin F."/>
        </authorList>
    </citation>
    <scope>NUCLEOTIDE SEQUENCE [LARGE SCALE GENOMIC DNA]</scope>
    <source>
        <strain evidence="2">MUT 4182</strain>
    </source>
</reference>
<protein>
    <submittedName>
        <fullName evidence="1">Uncharacterized protein</fullName>
    </submittedName>
</protein>
<sequence>MGEVELPAIGRTLLSHTTTTHHSKCAHRAQIDVCFARGFCRNTVGMESCPSGKCLFLL</sequence>